<dbReference type="SUPFAM" id="SSF53067">
    <property type="entry name" value="Actin-like ATPase domain"/>
    <property type="match status" value="2"/>
</dbReference>
<dbReference type="CDD" id="cd10170">
    <property type="entry name" value="ASKHA_NBD_HSP70"/>
    <property type="match status" value="1"/>
</dbReference>
<dbReference type="AlphaFoldDB" id="A0A409XC91"/>
<keyword evidence="1" id="KW-0547">Nucleotide-binding</keyword>
<dbReference type="InterPro" id="IPR013126">
    <property type="entry name" value="Hsp_70_fam"/>
</dbReference>
<dbReference type="GO" id="GO:0140662">
    <property type="term" value="F:ATP-dependent protein folding chaperone"/>
    <property type="evidence" value="ECO:0007669"/>
    <property type="project" value="InterPro"/>
</dbReference>
<proteinExistence type="predicted"/>
<dbReference type="InParanoid" id="A0A409XC91"/>
<evidence type="ECO:0000313" key="4">
    <source>
        <dbReference type="Proteomes" id="UP000283269"/>
    </source>
</evidence>
<evidence type="ECO:0000256" key="2">
    <source>
        <dbReference type="ARBA" id="ARBA00022840"/>
    </source>
</evidence>
<reference evidence="3 4" key="1">
    <citation type="journal article" date="2018" name="Evol. Lett.">
        <title>Horizontal gene cluster transfer increased hallucinogenic mushroom diversity.</title>
        <authorList>
            <person name="Reynolds H.T."/>
            <person name="Vijayakumar V."/>
            <person name="Gluck-Thaler E."/>
            <person name="Korotkin H.B."/>
            <person name="Matheny P.B."/>
            <person name="Slot J.C."/>
        </authorList>
    </citation>
    <scope>NUCLEOTIDE SEQUENCE [LARGE SCALE GENOMIC DNA]</scope>
    <source>
        <strain evidence="3 4">2631</strain>
    </source>
</reference>
<protein>
    <submittedName>
        <fullName evidence="3">Uncharacterized protein</fullName>
    </submittedName>
</protein>
<dbReference type="InterPro" id="IPR043129">
    <property type="entry name" value="ATPase_NBD"/>
</dbReference>
<dbReference type="STRING" id="93625.A0A409XC91"/>
<evidence type="ECO:0000256" key="1">
    <source>
        <dbReference type="ARBA" id="ARBA00022741"/>
    </source>
</evidence>
<dbReference type="GO" id="GO:0005524">
    <property type="term" value="F:ATP binding"/>
    <property type="evidence" value="ECO:0007669"/>
    <property type="project" value="UniProtKB-KW"/>
</dbReference>
<keyword evidence="2" id="KW-0067">ATP-binding</keyword>
<comment type="caution">
    <text evidence="3">The sequence shown here is derived from an EMBL/GenBank/DDBJ whole genome shotgun (WGS) entry which is preliminary data.</text>
</comment>
<accession>A0A409XC91</accession>
<dbReference type="PANTHER" id="PTHR14187:SF5">
    <property type="entry name" value="HEAT SHOCK 70 KDA PROTEIN 12A"/>
    <property type="match status" value="1"/>
</dbReference>
<sequence>MSLMTRKNRFRNANFILSIDIGTTYTAASYCLVTPSIKESKFQEINRWPKQIHPDAKIPSVIYYDEGGLPRLHGAEVEDEESIIDAETNMWKKAQWWKMLLRPDYLSLPEGFSTAALPPLVTVEKALEDQLAYVLRNVESFIVMTYPEGNKVWQELYSSMVIVLTAPNVWDGRQQNRMREAAVKAGLIRPDRRNCVRFVSEGEAAIHYCIDNTPRQFIKIGGIALVCDIGGGTTDIGVYKMNNLAPIDLEEVSMSRSFLAGGAYVDYAVAEFLRKRLTGSKWGTEDDILRAIRTFERELKRRFTGHEEKYFLNLGGTNSNDESRGVVRGRLRITKAEIITLFEPSIKQIQEGLLEVLSTSKCSINAQQIFIVGGFAESTYVYSEITKSIKAYDIPICKPNDILSKAISHGGLRWHLDSGVQVRIAKLHYGAETTIPYKEDNIDMVGRKKFQNIQGEWSVRDAWKSIVPKHTRLRNEDEHKEYFHMYFEDNTDLEVELELYAYRLQEPPAFLKDKSRDEFLVYSILGANL</sequence>
<dbReference type="PANTHER" id="PTHR14187">
    <property type="entry name" value="ALPHA KINASE/ELONGATION FACTOR 2 KINASE"/>
    <property type="match status" value="1"/>
</dbReference>
<dbReference type="OrthoDB" id="2963168at2759"/>
<gene>
    <name evidence="3" type="ORF">CVT25_002112</name>
</gene>
<evidence type="ECO:0000313" key="3">
    <source>
        <dbReference type="EMBL" id="PPQ88366.1"/>
    </source>
</evidence>
<name>A0A409XC91_PSICY</name>
<dbReference type="EMBL" id="NHYD01002089">
    <property type="protein sequence ID" value="PPQ88366.1"/>
    <property type="molecule type" value="Genomic_DNA"/>
</dbReference>
<keyword evidence="4" id="KW-1185">Reference proteome</keyword>
<dbReference type="Pfam" id="PF00012">
    <property type="entry name" value="HSP70"/>
    <property type="match status" value="1"/>
</dbReference>
<dbReference type="Gene3D" id="3.30.420.40">
    <property type="match status" value="2"/>
</dbReference>
<dbReference type="Proteomes" id="UP000283269">
    <property type="component" value="Unassembled WGS sequence"/>
</dbReference>
<organism evidence="3 4">
    <name type="scientific">Psilocybe cyanescens</name>
    <dbReference type="NCBI Taxonomy" id="93625"/>
    <lineage>
        <taxon>Eukaryota</taxon>
        <taxon>Fungi</taxon>
        <taxon>Dikarya</taxon>
        <taxon>Basidiomycota</taxon>
        <taxon>Agaricomycotina</taxon>
        <taxon>Agaricomycetes</taxon>
        <taxon>Agaricomycetidae</taxon>
        <taxon>Agaricales</taxon>
        <taxon>Agaricineae</taxon>
        <taxon>Strophariaceae</taxon>
        <taxon>Psilocybe</taxon>
    </lineage>
</organism>